<proteinExistence type="predicted"/>
<dbReference type="PANTHER" id="PTHR47592">
    <property type="entry name" value="PBF68 PROTEIN"/>
    <property type="match status" value="1"/>
</dbReference>
<dbReference type="EMBL" id="SSTD01003248">
    <property type="protein sequence ID" value="TYK26927.1"/>
    <property type="molecule type" value="Genomic_DNA"/>
</dbReference>
<organism evidence="1 2">
    <name type="scientific">Cucumis melo var. makuwa</name>
    <name type="common">Oriental melon</name>
    <dbReference type="NCBI Taxonomy" id="1194695"/>
    <lineage>
        <taxon>Eukaryota</taxon>
        <taxon>Viridiplantae</taxon>
        <taxon>Streptophyta</taxon>
        <taxon>Embryophyta</taxon>
        <taxon>Tracheophyta</taxon>
        <taxon>Spermatophyta</taxon>
        <taxon>Magnoliopsida</taxon>
        <taxon>eudicotyledons</taxon>
        <taxon>Gunneridae</taxon>
        <taxon>Pentapetalae</taxon>
        <taxon>rosids</taxon>
        <taxon>fabids</taxon>
        <taxon>Cucurbitales</taxon>
        <taxon>Cucurbitaceae</taxon>
        <taxon>Benincaseae</taxon>
        <taxon>Cucumis</taxon>
    </lineage>
</organism>
<gene>
    <name evidence="1" type="ORF">E5676_scaffold876G00090</name>
</gene>
<dbReference type="Pfam" id="PF14223">
    <property type="entry name" value="Retrotran_gag_2"/>
    <property type="match status" value="1"/>
</dbReference>
<evidence type="ECO:0000313" key="1">
    <source>
        <dbReference type="EMBL" id="TYK26927.1"/>
    </source>
</evidence>
<dbReference type="Proteomes" id="UP000321947">
    <property type="component" value="Unassembled WGS sequence"/>
</dbReference>
<sequence>MTTAKEVWNALQNKYDTEEAGSKKYVVRGYLRYQMTGDKSVEAQSHEIQKIAYKIINEVLLLQYRPPWLCDDLLKGYSYP</sequence>
<evidence type="ECO:0000313" key="2">
    <source>
        <dbReference type="Proteomes" id="UP000321947"/>
    </source>
</evidence>
<reference evidence="1 2" key="1">
    <citation type="submission" date="2019-08" db="EMBL/GenBank/DDBJ databases">
        <title>Draft genome sequences of two oriental melons (Cucumis melo L. var makuwa).</title>
        <authorList>
            <person name="Kwon S.-Y."/>
        </authorList>
    </citation>
    <scope>NUCLEOTIDE SEQUENCE [LARGE SCALE GENOMIC DNA]</scope>
    <source>
        <strain evidence="2">cv. Chang Bougi</strain>
        <tissue evidence="1">Leaf</tissue>
    </source>
</reference>
<name>A0A5D3DT25_CUCMM</name>
<protein>
    <submittedName>
        <fullName evidence="1">Uncharacterized protein</fullName>
    </submittedName>
</protein>
<dbReference type="AlphaFoldDB" id="A0A5D3DT25"/>
<accession>A0A5D3DT25</accession>
<comment type="caution">
    <text evidence="1">The sequence shown here is derived from an EMBL/GenBank/DDBJ whole genome shotgun (WGS) entry which is preliminary data.</text>
</comment>
<dbReference type="PANTHER" id="PTHR47592:SF30">
    <property type="entry name" value="CCHC-TYPE DOMAIN-CONTAINING PROTEIN"/>
    <property type="match status" value="1"/>
</dbReference>